<feature type="compositionally biased region" description="Basic and acidic residues" evidence="1">
    <location>
        <begin position="214"/>
        <end position="223"/>
    </location>
</feature>
<dbReference type="Pfam" id="PF24237">
    <property type="entry name" value="INO80E"/>
    <property type="match status" value="1"/>
</dbReference>
<feature type="compositionally biased region" description="Acidic residues" evidence="1">
    <location>
        <begin position="128"/>
        <end position="138"/>
    </location>
</feature>
<dbReference type="Proteomes" id="UP000494106">
    <property type="component" value="Unassembled WGS sequence"/>
</dbReference>
<dbReference type="PANTHER" id="PTHR21812">
    <property type="entry name" value="INO80 COMPLEX SUBUNIT E"/>
    <property type="match status" value="1"/>
</dbReference>
<feature type="region of interest" description="Disordered" evidence="1">
    <location>
        <begin position="37"/>
        <end position="69"/>
    </location>
</feature>
<proteinExistence type="predicted"/>
<evidence type="ECO:0000313" key="5">
    <source>
        <dbReference type="Proteomes" id="UP000494106"/>
    </source>
</evidence>
<dbReference type="OrthoDB" id="5977486at2759"/>
<accession>A0A8S0YRV6</accession>
<organism evidence="3 6">
    <name type="scientific">Arctia plantaginis</name>
    <name type="common">Wood tiger moth</name>
    <name type="synonym">Phalaena plantaginis</name>
    <dbReference type="NCBI Taxonomy" id="874455"/>
    <lineage>
        <taxon>Eukaryota</taxon>
        <taxon>Metazoa</taxon>
        <taxon>Ecdysozoa</taxon>
        <taxon>Arthropoda</taxon>
        <taxon>Hexapoda</taxon>
        <taxon>Insecta</taxon>
        <taxon>Pterygota</taxon>
        <taxon>Neoptera</taxon>
        <taxon>Endopterygota</taxon>
        <taxon>Lepidoptera</taxon>
        <taxon>Glossata</taxon>
        <taxon>Ditrysia</taxon>
        <taxon>Noctuoidea</taxon>
        <taxon>Erebidae</taxon>
        <taxon>Arctiinae</taxon>
        <taxon>Arctia</taxon>
    </lineage>
</organism>
<keyword evidence="5" id="KW-1185">Reference proteome</keyword>
<dbReference type="InterPro" id="IPR056515">
    <property type="entry name" value="INO80E_N"/>
</dbReference>
<name>A0A8S0YRV6_ARCPL</name>
<feature type="compositionally biased region" description="Polar residues" evidence="1">
    <location>
        <begin position="154"/>
        <end position="167"/>
    </location>
</feature>
<feature type="compositionally biased region" description="Polar residues" evidence="1">
    <location>
        <begin position="37"/>
        <end position="51"/>
    </location>
</feature>
<feature type="region of interest" description="Disordered" evidence="1">
    <location>
        <begin position="123"/>
        <end position="271"/>
    </location>
</feature>
<dbReference type="PANTHER" id="PTHR21812:SF1">
    <property type="entry name" value="INO80 COMPLEX SUBUNIT E"/>
    <property type="match status" value="1"/>
</dbReference>
<dbReference type="Proteomes" id="UP000494256">
    <property type="component" value="Unassembled WGS sequence"/>
</dbReference>
<feature type="domain" description="INO80 complex subunit E N-terminal" evidence="2">
    <location>
        <begin position="69"/>
        <end position="116"/>
    </location>
</feature>
<feature type="compositionally biased region" description="Polar residues" evidence="1">
    <location>
        <begin position="245"/>
        <end position="265"/>
    </location>
</feature>
<evidence type="ECO:0000313" key="6">
    <source>
        <dbReference type="Proteomes" id="UP000494256"/>
    </source>
</evidence>
<comment type="caution">
    <text evidence="3">The sequence shown here is derived from an EMBL/GenBank/DDBJ whole genome shotgun (WGS) entry which is preliminary data.</text>
</comment>
<protein>
    <recommendedName>
        <fullName evidence="2">INO80 complex subunit E N-terminal domain-containing protein</fullName>
    </recommendedName>
</protein>
<reference evidence="5 6" key="1">
    <citation type="submission" date="2020-04" db="EMBL/GenBank/DDBJ databases">
        <authorList>
            <person name="Wallbank WR R."/>
            <person name="Pardo Diaz C."/>
            <person name="Kozak K."/>
            <person name="Martin S."/>
            <person name="Jiggins C."/>
            <person name="Moest M."/>
            <person name="Warren A I."/>
            <person name="Byers J.R.P. K."/>
            <person name="Montejo-Kovacevich G."/>
            <person name="Yen C E."/>
        </authorList>
    </citation>
    <scope>NUCLEOTIDE SEQUENCE [LARGE SCALE GENOMIC DNA]</scope>
</reference>
<evidence type="ECO:0000256" key="1">
    <source>
        <dbReference type="SAM" id="MobiDB-lite"/>
    </source>
</evidence>
<dbReference type="InterPro" id="IPR026678">
    <property type="entry name" value="INO80E"/>
</dbReference>
<evidence type="ECO:0000313" key="4">
    <source>
        <dbReference type="EMBL" id="CAB3261475.1"/>
    </source>
</evidence>
<dbReference type="GO" id="GO:0006338">
    <property type="term" value="P:chromatin remodeling"/>
    <property type="evidence" value="ECO:0007669"/>
    <property type="project" value="InterPro"/>
</dbReference>
<dbReference type="GO" id="GO:0031011">
    <property type="term" value="C:Ino80 complex"/>
    <property type="evidence" value="ECO:0007669"/>
    <property type="project" value="InterPro"/>
</dbReference>
<gene>
    <name evidence="3" type="ORF">APLA_LOCUS1102</name>
    <name evidence="4" type="ORF">APLA_LOCUS17909</name>
</gene>
<dbReference type="EMBL" id="CADEBD010000051">
    <property type="protein sequence ID" value="CAB3221982.1"/>
    <property type="molecule type" value="Genomic_DNA"/>
</dbReference>
<dbReference type="AlphaFoldDB" id="A0A8S0YRV6"/>
<feature type="compositionally biased region" description="Polar residues" evidence="1">
    <location>
        <begin position="183"/>
        <end position="194"/>
    </location>
</feature>
<evidence type="ECO:0000259" key="2">
    <source>
        <dbReference type="Pfam" id="PF24237"/>
    </source>
</evidence>
<evidence type="ECO:0000313" key="3">
    <source>
        <dbReference type="EMBL" id="CAB3221982.1"/>
    </source>
</evidence>
<sequence length="271" mass="30760">MKMVKPYYPTELKNYSKKMLDGWYCRSIANMQANEAGVSNNVSTEPPQSHGSPKDYSSDSSSDPEPEPNYRAQYLTLKKKLKYLIYENECFQDALRCSQKRLLKVSRDRSFLLDRLLQYEKLESTTSESEDTESSDDPEYYRTDVKRKKMEPGTANQNISTTSSVKGSNAVKRKRAIVPKKPPNTSHLHQTPGSMLSKVSPALGFGLSAGDGHMTPEEVERHLQSRQSYMELLPERAPPTVPTEMFSNDPSLDSESNDVLENSPNVEEWFD</sequence>
<dbReference type="EMBL" id="CADEBC010000858">
    <property type="protein sequence ID" value="CAB3261475.1"/>
    <property type="molecule type" value="Genomic_DNA"/>
</dbReference>